<comment type="similarity">
    <text evidence="2">Belongs to the glycosyl hydrolase 45 (cellulase K) family.</text>
</comment>
<evidence type="ECO:0000259" key="12">
    <source>
        <dbReference type="PROSITE" id="PS01140"/>
    </source>
</evidence>
<proteinExistence type="inferred from homology"/>
<dbReference type="RefSeq" id="XP_034233350.1">
    <property type="nucleotide sequence ID" value="XM_034377459.1"/>
</dbReference>
<dbReference type="InterPro" id="IPR036908">
    <property type="entry name" value="RlpA-like_sf"/>
</dbReference>
<reference evidence="14" key="3">
    <citation type="submission" date="2025-08" db="UniProtKB">
        <authorList>
            <consortium name="RefSeq"/>
        </authorList>
    </citation>
    <scope>IDENTIFICATION</scope>
</reference>
<evidence type="ECO:0000256" key="11">
    <source>
        <dbReference type="SAM" id="SignalP"/>
    </source>
</evidence>
<dbReference type="PANTHER" id="PTHR39730:SF1">
    <property type="entry name" value="ENDOGLUCANASE 1"/>
    <property type="match status" value="1"/>
</dbReference>
<evidence type="ECO:0000256" key="8">
    <source>
        <dbReference type="ARBA" id="ARBA00023326"/>
    </source>
</evidence>
<dbReference type="Pfam" id="PF02015">
    <property type="entry name" value="Glyco_hydro_45"/>
    <property type="match status" value="1"/>
</dbReference>
<dbReference type="GO" id="GO:0008810">
    <property type="term" value="F:cellulase activity"/>
    <property type="evidence" value="ECO:0007669"/>
    <property type="project" value="UniProtKB-EC"/>
</dbReference>
<keyword evidence="13" id="KW-1185">Reference proteome</keyword>
<feature type="domain" description="Glycosyl hydrolases family 45 active site" evidence="12">
    <location>
        <begin position="36"/>
        <end position="47"/>
    </location>
</feature>
<feature type="compositionally biased region" description="Basic and acidic residues" evidence="10">
    <location>
        <begin position="296"/>
        <end position="315"/>
    </location>
</feature>
<feature type="active site" description="Nucleophile" evidence="9">
    <location>
        <position position="41"/>
    </location>
</feature>
<evidence type="ECO:0000256" key="2">
    <source>
        <dbReference type="ARBA" id="ARBA00007793"/>
    </source>
</evidence>
<dbReference type="KEGG" id="tpal:117640670"/>
<reference evidence="14" key="1">
    <citation type="journal article" date="2014" name="Science">
        <title>Phylogenomics resolves the timing and pattern of insect evolution.</title>
        <authorList>
            <person name="Misof B."/>
            <person name="Liu S."/>
            <person name="Meusemann K."/>
            <person name="Peters R.S."/>
            <person name="Donath A."/>
            <person name="Mayer C."/>
            <person name="Frandsen P.B."/>
            <person name="Ware J."/>
            <person name="Flouri T."/>
            <person name="Beutel R.G."/>
            <person name="Niehuis O."/>
            <person name="Petersen M."/>
            <person name="Izquierdo-Carrasco F."/>
            <person name="Wappler T."/>
            <person name="Rust J."/>
            <person name="Aberer A.J."/>
            <person name="Aspock U."/>
            <person name="Aspock H."/>
            <person name="Bartel D."/>
            <person name="Blanke A."/>
            <person name="Berger S."/>
            <person name="Bohm A."/>
            <person name="Buckley T.R."/>
            <person name="Calcott B."/>
            <person name="Chen J."/>
            <person name="Friedrich F."/>
            <person name="Fukui M."/>
            <person name="Fujita M."/>
            <person name="Greve C."/>
            <person name="Grobe P."/>
            <person name="Gu S."/>
            <person name="Huang Y."/>
            <person name="Jermiin L.S."/>
            <person name="Kawahara A.Y."/>
            <person name="Krogmann L."/>
            <person name="Kubiak M."/>
            <person name="Lanfear R."/>
            <person name="Letsch H."/>
            <person name="Li Y."/>
            <person name="Li Z."/>
            <person name="Li J."/>
            <person name="Lu H."/>
            <person name="Machida R."/>
            <person name="Mashimo Y."/>
            <person name="Kapli P."/>
            <person name="McKenna D.D."/>
            <person name="Meng G."/>
            <person name="Nakagaki Y."/>
            <person name="Navarrete-Heredia J.L."/>
            <person name="Ott M."/>
            <person name="Ou Y."/>
            <person name="Pass G."/>
            <person name="Podsiadlowski L."/>
            <person name="Pohl H."/>
            <person name="von Reumont B.M."/>
            <person name="Schutte K."/>
            <person name="Sekiya K."/>
            <person name="Shimizu S."/>
            <person name="Slipinski A."/>
            <person name="Stamatakis A."/>
            <person name="Song W."/>
            <person name="Su X."/>
            <person name="Szucsich N.U."/>
            <person name="Tan M."/>
            <person name="Tan X."/>
            <person name="Tang M."/>
            <person name="Tang J."/>
            <person name="Timelthaler G."/>
            <person name="Tomizuka S."/>
            <person name="Trautwein M."/>
            <person name="Tong X."/>
            <person name="Uchifune T."/>
            <person name="Walzl M.G."/>
            <person name="Wiegmann B.M."/>
            <person name="Wilbrandt J."/>
            <person name="Wipfler B."/>
            <person name="Wong T.K."/>
            <person name="Wu Q."/>
            <person name="Wu G."/>
            <person name="Xie Y."/>
            <person name="Yang S."/>
            <person name="Yang Q."/>
            <person name="Yeates D.K."/>
            <person name="Yoshizawa K."/>
            <person name="Zhang Q."/>
            <person name="Zhang R."/>
            <person name="Zhang W."/>
            <person name="Zhang Y."/>
            <person name="Zhao J."/>
            <person name="Zhou C."/>
            <person name="Zhou L."/>
            <person name="Ziesmann T."/>
            <person name="Zou S."/>
            <person name="Li Y."/>
            <person name="Xu X."/>
            <person name="Zhang Y."/>
            <person name="Yang H."/>
            <person name="Wang J."/>
            <person name="Wang J."/>
            <person name="Kjer K.M."/>
            <person name="Zhou X."/>
        </authorList>
    </citation>
    <scope>NUCLEOTIDE SEQUENCE</scope>
</reference>
<feature type="region of interest" description="Disordered" evidence="10">
    <location>
        <begin position="189"/>
        <end position="236"/>
    </location>
</feature>
<dbReference type="InterPro" id="IPR052288">
    <property type="entry name" value="GH45_Enzymes"/>
</dbReference>
<dbReference type="InParanoid" id="A0A6P8Y9F3"/>
<comment type="catalytic activity">
    <reaction evidence="1 9">
        <text>Endohydrolysis of (1-&gt;4)-beta-D-glucosidic linkages in cellulose, lichenin and cereal beta-D-glucans.</text>
        <dbReference type="EC" id="3.2.1.4"/>
    </reaction>
</comment>
<evidence type="ECO:0000256" key="1">
    <source>
        <dbReference type="ARBA" id="ARBA00000966"/>
    </source>
</evidence>
<dbReference type="GeneID" id="117640670"/>
<dbReference type="OrthoDB" id="5801062at2759"/>
<name>A0A6P8Y9F3_THRPL</name>
<dbReference type="PANTHER" id="PTHR39730">
    <property type="entry name" value="ENDOGLUCANASE 1"/>
    <property type="match status" value="1"/>
</dbReference>
<accession>A0A6P8Y9F3</accession>
<feature type="compositionally biased region" description="Basic and acidic residues" evidence="10">
    <location>
        <begin position="207"/>
        <end position="229"/>
    </location>
</feature>
<reference evidence="14" key="2">
    <citation type="journal article" date="2018" name="Proc. Natl. Acad. Sci. U.S.A.">
        <title>Phylogenomics and the evolution of hemipteroid insects.</title>
        <authorList>
            <person name="Johnson K.P."/>
            <person name="Dietrich C.H."/>
            <person name="Friedrich F."/>
            <person name="Beutel R.G."/>
            <person name="Wipfler B."/>
            <person name="Peters R.S."/>
            <person name="Allen J.M."/>
            <person name="Petersen M."/>
            <person name="Donath A."/>
            <person name="Walden K.K."/>
            <person name="Kozlov A.M."/>
            <person name="Podsiadlowski L."/>
            <person name="Mayer C."/>
            <person name="Meusemann K."/>
            <person name="Vasilikopoulos A."/>
            <person name="Waterhouse R.M."/>
            <person name="Cameron S.L."/>
            <person name="Weirauch C."/>
            <person name="Swanson D.R."/>
            <person name="Percy D.M."/>
            <person name="Hardy N.B."/>
            <person name="Terry I."/>
            <person name="Liu S."/>
            <person name="Zhou X."/>
            <person name="Misof B."/>
            <person name="Robertson H.M."/>
            <person name="Yoshizawa K."/>
        </authorList>
    </citation>
    <scope>NUCLEOTIDE SEQUENCE</scope>
</reference>
<dbReference type="GO" id="GO:0030245">
    <property type="term" value="P:cellulose catabolic process"/>
    <property type="evidence" value="ECO:0007669"/>
    <property type="project" value="UniProtKB-KW"/>
</dbReference>
<dbReference type="Proteomes" id="UP000515158">
    <property type="component" value="Unplaced"/>
</dbReference>
<keyword evidence="11" id="KW-0732">Signal</keyword>
<dbReference type="AlphaFoldDB" id="A0A6P8Y9F3"/>
<dbReference type="Gene3D" id="2.40.40.10">
    <property type="entry name" value="RlpA-like domain"/>
    <property type="match status" value="1"/>
</dbReference>
<keyword evidence="7" id="KW-0326">Glycosidase</keyword>
<keyword evidence="4" id="KW-0378">Hydrolase</keyword>
<keyword evidence="6" id="KW-0119">Carbohydrate metabolism</keyword>
<evidence type="ECO:0000256" key="6">
    <source>
        <dbReference type="ARBA" id="ARBA00023277"/>
    </source>
</evidence>
<evidence type="ECO:0000256" key="9">
    <source>
        <dbReference type="PROSITE-ProRule" id="PRU10069"/>
    </source>
</evidence>
<organism evidence="14">
    <name type="scientific">Thrips palmi</name>
    <name type="common">Melon thrips</name>
    <dbReference type="NCBI Taxonomy" id="161013"/>
    <lineage>
        <taxon>Eukaryota</taxon>
        <taxon>Metazoa</taxon>
        <taxon>Ecdysozoa</taxon>
        <taxon>Arthropoda</taxon>
        <taxon>Hexapoda</taxon>
        <taxon>Insecta</taxon>
        <taxon>Pterygota</taxon>
        <taxon>Neoptera</taxon>
        <taxon>Paraneoptera</taxon>
        <taxon>Thysanoptera</taxon>
        <taxon>Terebrantia</taxon>
        <taxon>Thripoidea</taxon>
        <taxon>Thripidae</taxon>
        <taxon>Thrips</taxon>
    </lineage>
</organism>
<dbReference type="SUPFAM" id="SSF50685">
    <property type="entry name" value="Barwin-like endoglucanases"/>
    <property type="match status" value="1"/>
</dbReference>
<evidence type="ECO:0000313" key="14">
    <source>
        <dbReference type="RefSeq" id="XP_034233350.1"/>
    </source>
</evidence>
<sequence length="315" mass="34169">MSSSKCFVLVSVAGVFVLFIAVATSQYPSGTGSGTTTRYWDCCKTSCAWSANTGSVTSPARSCAAVGNVTIDPNTQSGCNGGNAYVCNDQQPFVRDGQAYAFAAANVNGIATTSLCCACYRLSFTNTAISGRNLIVQVINTGSDLNSNQFDLQFPGGGVGQFTGGCPRQWPNTPTANWGAQNGGVSQSLCDQGLPQVSDKATTPPREQQEQPKIKTHHSYDRVPRKELTPTKVRGKRRKNLPGYACEECENFYKASGLTQKDIQQCTRHRGPKRPRTPEGYWDPSWRSPTKTPKKNSPEKLPPRKSLKECDCNIM</sequence>
<evidence type="ECO:0000256" key="4">
    <source>
        <dbReference type="ARBA" id="ARBA00022801"/>
    </source>
</evidence>
<feature type="chain" id="PRO_5027873015" description="Cellulase" evidence="11">
    <location>
        <begin position="26"/>
        <end position="315"/>
    </location>
</feature>
<keyword evidence="8" id="KW-0624">Polysaccharide degradation</keyword>
<feature type="region of interest" description="Disordered" evidence="10">
    <location>
        <begin position="261"/>
        <end position="315"/>
    </location>
</feature>
<evidence type="ECO:0000256" key="3">
    <source>
        <dbReference type="ARBA" id="ARBA00012601"/>
    </source>
</evidence>
<gene>
    <name evidence="14" type="primary">LOC117640670</name>
</gene>
<dbReference type="PROSITE" id="PS01140">
    <property type="entry name" value="GLYCOSYL_HYDROL_F45"/>
    <property type="match status" value="1"/>
</dbReference>
<evidence type="ECO:0000313" key="13">
    <source>
        <dbReference type="Proteomes" id="UP000515158"/>
    </source>
</evidence>
<protein>
    <recommendedName>
        <fullName evidence="3 9">Cellulase</fullName>
        <ecNumber evidence="3 9">3.2.1.4</ecNumber>
    </recommendedName>
</protein>
<dbReference type="InterPro" id="IPR000334">
    <property type="entry name" value="Glyco_hydro_45"/>
</dbReference>
<keyword evidence="5" id="KW-0136">Cellulose degradation</keyword>
<evidence type="ECO:0000256" key="10">
    <source>
        <dbReference type="SAM" id="MobiDB-lite"/>
    </source>
</evidence>
<dbReference type="EC" id="3.2.1.4" evidence="3 9"/>
<feature type="signal peptide" evidence="11">
    <location>
        <begin position="1"/>
        <end position="25"/>
    </location>
</feature>
<evidence type="ECO:0000256" key="5">
    <source>
        <dbReference type="ARBA" id="ARBA00023001"/>
    </source>
</evidence>
<evidence type="ECO:0000256" key="7">
    <source>
        <dbReference type="ARBA" id="ARBA00023295"/>
    </source>
</evidence>